<keyword evidence="2" id="KW-0808">Transferase</keyword>
<evidence type="ECO:0000313" key="2">
    <source>
        <dbReference type="EMBL" id="AKU93504.1"/>
    </source>
</evidence>
<dbReference type="InterPro" id="IPR040079">
    <property type="entry name" value="Glutathione_S-Trfase"/>
</dbReference>
<dbReference type="STRING" id="1391654.AKJ09_00168"/>
<organism evidence="2 3">
    <name type="scientific">Labilithrix luteola</name>
    <dbReference type="NCBI Taxonomy" id="1391654"/>
    <lineage>
        <taxon>Bacteria</taxon>
        <taxon>Pseudomonadati</taxon>
        <taxon>Myxococcota</taxon>
        <taxon>Polyangia</taxon>
        <taxon>Polyangiales</taxon>
        <taxon>Labilitrichaceae</taxon>
        <taxon>Labilithrix</taxon>
    </lineage>
</organism>
<feature type="domain" description="GST N-terminal" evidence="1">
    <location>
        <begin position="1"/>
        <end position="78"/>
    </location>
</feature>
<dbReference type="PANTHER" id="PTHR42673:SF4">
    <property type="entry name" value="MALEYLACETOACETATE ISOMERASE"/>
    <property type="match status" value="1"/>
</dbReference>
<dbReference type="GO" id="GO:0016034">
    <property type="term" value="F:maleylacetoacetate isomerase activity"/>
    <property type="evidence" value="ECO:0007669"/>
    <property type="project" value="TreeGrafter"/>
</dbReference>
<dbReference type="Proteomes" id="UP000064967">
    <property type="component" value="Chromosome"/>
</dbReference>
<name>A0A0K1PK67_9BACT</name>
<sequence length="214" mass="23223">MILYHFPTSAFARRVRLTLALKGLAAELRDARADDRHLQELRRLNPFHTVPVLVDGERVVCDSVAICDYLDRKAPAPPLWPEGVAGAEAFEIATATSNVVHILADLGVRYAPLHGDANYPAVREALVGRVQRGLDHLASLVEARAGASPYLVGGAWSGADIALYTTVAWLEGLGPRSATYPPAKRVVDLGWTLPPSLSTWAAPHRNRPDVRALD</sequence>
<dbReference type="Gene3D" id="3.40.30.10">
    <property type="entry name" value="Glutaredoxin"/>
    <property type="match status" value="1"/>
</dbReference>
<dbReference type="GO" id="GO:0006559">
    <property type="term" value="P:L-phenylalanine catabolic process"/>
    <property type="evidence" value="ECO:0007669"/>
    <property type="project" value="TreeGrafter"/>
</dbReference>
<dbReference type="Pfam" id="PF13417">
    <property type="entry name" value="GST_N_3"/>
    <property type="match status" value="1"/>
</dbReference>
<dbReference type="SUPFAM" id="SSF47616">
    <property type="entry name" value="GST C-terminal domain-like"/>
    <property type="match status" value="1"/>
</dbReference>
<keyword evidence="3" id="KW-1185">Reference proteome</keyword>
<protein>
    <submittedName>
        <fullName evidence="2">Putative glutathione S-transferase-like protein</fullName>
    </submittedName>
</protein>
<evidence type="ECO:0000259" key="1">
    <source>
        <dbReference type="PROSITE" id="PS50404"/>
    </source>
</evidence>
<dbReference type="CDD" id="cd00570">
    <property type="entry name" value="GST_N_family"/>
    <property type="match status" value="1"/>
</dbReference>
<evidence type="ECO:0000313" key="3">
    <source>
        <dbReference type="Proteomes" id="UP000064967"/>
    </source>
</evidence>
<dbReference type="SFLD" id="SFLDG00358">
    <property type="entry name" value="Main_(cytGST)"/>
    <property type="match status" value="1"/>
</dbReference>
<dbReference type="EMBL" id="CP012333">
    <property type="protein sequence ID" value="AKU93504.1"/>
    <property type="molecule type" value="Genomic_DNA"/>
</dbReference>
<dbReference type="AlphaFoldDB" id="A0A0K1PK67"/>
<accession>A0A0K1PK67</accession>
<dbReference type="PANTHER" id="PTHR42673">
    <property type="entry name" value="MALEYLACETOACETATE ISOMERASE"/>
    <property type="match status" value="1"/>
</dbReference>
<dbReference type="GO" id="GO:0006749">
    <property type="term" value="P:glutathione metabolic process"/>
    <property type="evidence" value="ECO:0007669"/>
    <property type="project" value="TreeGrafter"/>
</dbReference>
<dbReference type="InterPro" id="IPR036282">
    <property type="entry name" value="Glutathione-S-Trfase_C_sf"/>
</dbReference>
<dbReference type="Gene3D" id="1.20.1050.10">
    <property type="match status" value="1"/>
</dbReference>
<dbReference type="Pfam" id="PF13410">
    <property type="entry name" value="GST_C_2"/>
    <property type="match status" value="1"/>
</dbReference>
<dbReference type="SUPFAM" id="SSF52833">
    <property type="entry name" value="Thioredoxin-like"/>
    <property type="match status" value="1"/>
</dbReference>
<dbReference type="SFLD" id="SFLDS00019">
    <property type="entry name" value="Glutathione_Transferase_(cytos"/>
    <property type="match status" value="1"/>
</dbReference>
<dbReference type="InterPro" id="IPR004045">
    <property type="entry name" value="Glutathione_S-Trfase_N"/>
</dbReference>
<gene>
    <name evidence="2" type="ORF">AKJ09_00168</name>
</gene>
<dbReference type="GO" id="GO:0004364">
    <property type="term" value="F:glutathione transferase activity"/>
    <property type="evidence" value="ECO:0007669"/>
    <property type="project" value="TreeGrafter"/>
</dbReference>
<reference evidence="2 3" key="1">
    <citation type="submission" date="2015-08" db="EMBL/GenBank/DDBJ databases">
        <authorList>
            <person name="Babu N.S."/>
            <person name="Beckwith C.J."/>
            <person name="Beseler K.G."/>
            <person name="Brison A."/>
            <person name="Carone J.V."/>
            <person name="Caskin T.P."/>
            <person name="Diamond M."/>
            <person name="Durham M.E."/>
            <person name="Foxe J.M."/>
            <person name="Go M."/>
            <person name="Henderson B.A."/>
            <person name="Jones I.B."/>
            <person name="McGettigan J.A."/>
            <person name="Micheletti S.J."/>
            <person name="Nasrallah M.E."/>
            <person name="Ortiz D."/>
            <person name="Piller C.R."/>
            <person name="Privatt S.R."/>
            <person name="Schneider S.L."/>
            <person name="Sharp S."/>
            <person name="Smith T.C."/>
            <person name="Stanton J.D."/>
            <person name="Ullery H.E."/>
            <person name="Wilson R.J."/>
            <person name="Serrano M.G."/>
            <person name="Buck G."/>
            <person name="Lee V."/>
            <person name="Wang Y."/>
            <person name="Carvalho R."/>
            <person name="Voegtly L."/>
            <person name="Shi R."/>
            <person name="Duckworth R."/>
            <person name="Johnson A."/>
            <person name="Loviza R."/>
            <person name="Walstead R."/>
            <person name="Shah Z."/>
            <person name="Kiflezghi M."/>
            <person name="Wade K."/>
            <person name="Ball S.L."/>
            <person name="Bradley K.W."/>
            <person name="Asai D.J."/>
            <person name="Bowman C.A."/>
            <person name="Russell D.A."/>
            <person name="Pope W.H."/>
            <person name="Jacobs-Sera D."/>
            <person name="Hendrix R.W."/>
            <person name="Hatfull G.F."/>
        </authorList>
    </citation>
    <scope>NUCLEOTIDE SEQUENCE [LARGE SCALE GENOMIC DNA]</scope>
    <source>
        <strain evidence="2 3">DSM 27648</strain>
    </source>
</reference>
<dbReference type="InterPro" id="IPR036249">
    <property type="entry name" value="Thioredoxin-like_sf"/>
</dbReference>
<dbReference type="KEGG" id="llu:AKJ09_00168"/>
<proteinExistence type="predicted"/>
<dbReference type="PROSITE" id="PS50404">
    <property type="entry name" value="GST_NTER"/>
    <property type="match status" value="1"/>
</dbReference>